<dbReference type="EMBL" id="JAIZAY010000014">
    <property type="protein sequence ID" value="KAJ8029479.1"/>
    <property type="molecule type" value="Genomic_DNA"/>
</dbReference>
<feature type="transmembrane region" description="Helical" evidence="6">
    <location>
        <begin position="197"/>
        <end position="220"/>
    </location>
</feature>
<feature type="region of interest" description="Disordered" evidence="5">
    <location>
        <begin position="509"/>
        <end position="528"/>
    </location>
</feature>
<dbReference type="SUPFAM" id="SSF103473">
    <property type="entry name" value="MFS general substrate transporter"/>
    <property type="match status" value="2"/>
</dbReference>
<dbReference type="GO" id="GO:0016020">
    <property type="term" value="C:membrane"/>
    <property type="evidence" value="ECO:0007669"/>
    <property type="project" value="UniProtKB-SubCell"/>
</dbReference>
<feature type="transmembrane region" description="Helical" evidence="6">
    <location>
        <begin position="226"/>
        <end position="244"/>
    </location>
</feature>
<comment type="caution">
    <text evidence="7">The sequence shown here is derived from an EMBL/GenBank/DDBJ whole genome shotgun (WGS) entry which is preliminary data.</text>
</comment>
<dbReference type="InterPro" id="IPR036259">
    <property type="entry name" value="MFS_trans_sf"/>
</dbReference>
<keyword evidence="2 6" id="KW-0812">Transmembrane</keyword>
<feature type="region of interest" description="Disordered" evidence="5">
    <location>
        <begin position="412"/>
        <end position="443"/>
    </location>
</feature>
<protein>
    <submittedName>
        <fullName evidence="7">Organic cation transporter-like protein</fullName>
    </submittedName>
</protein>
<evidence type="ECO:0000313" key="7">
    <source>
        <dbReference type="EMBL" id="KAJ8029479.1"/>
    </source>
</evidence>
<dbReference type="InterPro" id="IPR005828">
    <property type="entry name" value="MFS_sugar_transport-like"/>
</dbReference>
<keyword evidence="3 6" id="KW-1133">Transmembrane helix</keyword>
<evidence type="ECO:0000256" key="6">
    <source>
        <dbReference type="SAM" id="Phobius"/>
    </source>
</evidence>
<feature type="region of interest" description="Disordered" evidence="5">
    <location>
        <begin position="335"/>
        <end position="362"/>
    </location>
</feature>
<feature type="region of interest" description="Disordered" evidence="5">
    <location>
        <begin position="605"/>
        <end position="627"/>
    </location>
</feature>
<accession>A0A9Q1BN39</accession>
<feature type="transmembrane region" description="Helical" evidence="6">
    <location>
        <begin position="677"/>
        <end position="696"/>
    </location>
</feature>
<reference evidence="7" key="1">
    <citation type="submission" date="2021-10" db="EMBL/GenBank/DDBJ databases">
        <title>Tropical sea cucumber genome reveals ecological adaptation and Cuvierian tubules defense mechanism.</title>
        <authorList>
            <person name="Chen T."/>
        </authorList>
    </citation>
    <scope>NUCLEOTIDE SEQUENCE</scope>
    <source>
        <strain evidence="7">Nanhai2018</strain>
        <tissue evidence="7">Muscle</tissue>
    </source>
</reference>
<evidence type="ECO:0000256" key="1">
    <source>
        <dbReference type="ARBA" id="ARBA00004141"/>
    </source>
</evidence>
<dbReference type="OrthoDB" id="5296287at2759"/>
<gene>
    <name evidence="7" type="ORF">HOLleu_28879</name>
</gene>
<feature type="transmembrane region" description="Helical" evidence="6">
    <location>
        <begin position="646"/>
        <end position="665"/>
    </location>
</feature>
<dbReference type="PANTHER" id="PTHR24064">
    <property type="entry name" value="SOLUTE CARRIER FAMILY 22 MEMBER"/>
    <property type="match status" value="1"/>
</dbReference>
<evidence type="ECO:0000256" key="3">
    <source>
        <dbReference type="ARBA" id="ARBA00022989"/>
    </source>
</evidence>
<feature type="compositionally biased region" description="Polar residues" evidence="5">
    <location>
        <begin position="579"/>
        <end position="588"/>
    </location>
</feature>
<dbReference type="GO" id="GO:0022857">
    <property type="term" value="F:transmembrane transporter activity"/>
    <property type="evidence" value="ECO:0007669"/>
    <property type="project" value="InterPro"/>
</dbReference>
<feature type="region of interest" description="Disordered" evidence="5">
    <location>
        <begin position="565"/>
        <end position="588"/>
    </location>
</feature>
<proteinExistence type="predicted"/>
<keyword evidence="4 6" id="KW-0472">Membrane</keyword>
<feature type="transmembrane region" description="Helical" evidence="6">
    <location>
        <begin position="140"/>
        <end position="163"/>
    </location>
</feature>
<comment type="subcellular location">
    <subcellularLocation>
        <location evidence="1">Membrane</location>
        <topology evidence="1">Multi-pass membrane protein</topology>
    </subcellularLocation>
</comment>
<keyword evidence="8" id="KW-1185">Reference proteome</keyword>
<evidence type="ECO:0000256" key="4">
    <source>
        <dbReference type="ARBA" id="ARBA00023136"/>
    </source>
</evidence>
<evidence type="ECO:0000313" key="8">
    <source>
        <dbReference type="Proteomes" id="UP001152320"/>
    </source>
</evidence>
<evidence type="ECO:0000256" key="5">
    <source>
        <dbReference type="SAM" id="MobiDB-lite"/>
    </source>
</evidence>
<evidence type="ECO:0000256" key="2">
    <source>
        <dbReference type="ARBA" id="ARBA00022692"/>
    </source>
</evidence>
<dbReference type="Pfam" id="PF00083">
    <property type="entry name" value="Sugar_tr"/>
    <property type="match status" value="1"/>
</dbReference>
<feature type="transmembrane region" description="Helical" evidence="6">
    <location>
        <begin position="18"/>
        <end position="37"/>
    </location>
</feature>
<feature type="transmembrane region" description="Helical" evidence="6">
    <location>
        <begin position="107"/>
        <end position="128"/>
    </location>
</feature>
<feature type="transmembrane region" description="Helical" evidence="6">
    <location>
        <begin position="169"/>
        <end position="190"/>
    </location>
</feature>
<organism evidence="7 8">
    <name type="scientific">Holothuria leucospilota</name>
    <name type="common">Black long sea cucumber</name>
    <name type="synonym">Mertensiothuria leucospilota</name>
    <dbReference type="NCBI Taxonomy" id="206669"/>
    <lineage>
        <taxon>Eukaryota</taxon>
        <taxon>Metazoa</taxon>
        <taxon>Echinodermata</taxon>
        <taxon>Eleutherozoa</taxon>
        <taxon>Echinozoa</taxon>
        <taxon>Holothuroidea</taxon>
        <taxon>Aspidochirotacea</taxon>
        <taxon>Aspidochirotida</taxon>
        <taxon>Holothuriidae</taxon>
        <taxon>Holothuria</taxon>
    </lineage>
</organism>
<dbReference type="Proteomes" id="UP001152320">
    <property type="component" value="Chromosome 14"/>
</dbReference>
<feature type="transmembrane region" description="Helical" evidence="6">
    <location>
        <begin position="708"/>
        <end position="726"/>
    </location>
</feature>
<dbReference type="Gene3D" id="1.20.1250.20">
    <property type="entry name" value="MFS general substrate transporter like domains"/>
    <property type="match status" value="2"/>
</dbReference>
<sequence>MEIESVLSKLGRLGKFQILMYIFCGLQGISFPVWDMLSVTSFMAPTPDYACRIEIIDEDDKPHVKYATLNSSSMSTGANCEEGELVFNLDTYGRTMVTEWQLVGEKAMFVELSQSLFMVGMMLGSVVLGQMSDMFGRRPVLIISATLSPLMSVASGFVPNIFVFTGLRIMIGFICPGAILTSYVLALELFPACRRAAASILLSSFNGIGYVGLAVLAYYIKDWRNLQIATGAIRCGLIPLCLFVPESIQWLAAKGKHQKLEKLLQRIAKINKIDIAFPILETKTDIPAAKPPDTEEELYTPIINEETTEKGKSMEDLFMYDSALSLDRDYIPDEDQFSTNTYSSESETEEPVQPPTSSSRTRFPSALFQQAGVFPGHCQQVSTGNLCHVNSSISILSELQKGCEQFESYENLTKPEHDPSSAVSTLPVGKPSQKMSKPQRKKSVSMYQLPNVAAFILDTESSDSPTSSSESGETVKYAEFLRTASIPNITKNPSVEAMDMPIHVDSVPQRPSALTRAHKGPPNLTIQSNEGMGSSFLLSVPTLALPFGYSQNMFPNVGVQYENIESSQSEESLHDDSDTSGFNSSTTNVDRLTDYEALEAGYSFNTSPQQKGYSEIKTTSDERPKPKKIRKGYNALDLFRKSSVRLVTVVSMIMWFATYSVYVGLSMSTDELAGDPYINFSLVGLVEIPAVIVAAFSAVRIGRRYPSGVFHFLAALSCCVFLMIPSNSAASWTPLVSVVAILSAKCFTSAAYNVECLLTAEVLPTPLRNSLAFAKAQALSIGESRKQPLSPGISLVVLKDTEKYVMAAVTVL</sequence>
<dbReference type="AlphaFoldDB" id="A0A9Q1BN39"/>
<name>A0A9Q1BN39_HOLLE</name>